<feature type="transmembrane region" description="Helical" evidence="1">
    <location>
        <begin position="84"/>
        <end position="104"/>
    </location>
</feature>
<keyword evidence="1" id="KW-0812">Transmembrane</keyword>
<name>A0AAU8IFG0_9BACL</name>
<evidence type="ECO:0000256" key="1">
    <source>
        <dbReference type="SAM" id="Phobius"/>
    </source>
</evidence>
<dbReference type="EMBL" id="CP159510">
    <property type="protein sequence ID" value="XCJ16716.1"/>
    <property type="molecule type" value="Genomic_DNA"/>
</dbReference>
<evidence type="ECO:0000313" key="2">
    <source>
        <dbReference type="EMBL" id="XCJ16716.1"/>
    </source>
</evidence>
<protein>
    <submittedName>
        <fullName evidence="2">YtrH family sporulation protein</fullName>
    </submittedName>
</protein>
<accession>A0AAU8IFG0</accession>
<dbReference type="Pfam" id="PF14034">
    <property type="entry name" value="Spore_YtrH"/>
    <property type="match status" value="1"/>
</dbReference>
<dbReference type="InterPro" id="IPR025689">
    <property type="entry name" value="Spore_YtrH"/>
</dbReference>
<feature type="transmembrane region" description="Helical" evidence="1">
    <location>
        <begin position="12"/>
        <end position="34"/>
    </location>
</feature>
<proteinExistence type="predicted"/>
<dbReference type="AlphaFoldDB" id="A0AAU8IFG0"/>
<reference evidence="2" key="1">
    <citation type="submission" date="2024-06" db="EMBL/GenBank/DDBJ databases">
        <authorList>
            <person name="Fan A."/>
            <person name="Zhang F.Y."/>
            <person name="Zhang L."/>
        </authorList>
    </citation>
    <scope>NUCLEOTIDE SEQUENCE</scope>
    <source>
        <strain evidence="2">Y61</strain>
    </source>
</reference>
<organism evidence="2">
    <name type="scientific">Sporolactobacillus sp. Y61</name>
    <dbReference type="NCBI Taxonomy" id="3160863"/>
    <lineage>
        <taxon>Bacteria</taxon>
        <taxon>Bacillati</taxon>
        <taxon>Bacillota</taxon>
        <taxon>Bacilli</taxon>
        <taxon>Bacillales</taxon>
        <taxon>Sporolactobacillaceae</taxon>
        <taxon>Sporolactobacillus</taxon>
    </lineage>
</organism>
<gene>
    <name evidence="2" type="ORF">ABNN70_13895</name>
</gene>
<keyword evidence="1" id="KW-1133">Transmembrane helix</keyword>
<keyword evidence="1" id="KW-0472">Membrane</keyword>
<sequence>MQTFFSNAIMNYSIAFGVIIGGCIVGGISASIIGRPPFSEMERLASTMKIWAVVTAIGGTFDTIENLERGFLSGSLVEVLKQILLIGAAMAGAHMAGMTVHLLTRVD</sequence>
<dbReference type="RefSeq" id="WP_129928122.1">
    <property type="nucleotide sequence ID" value="NZ_CP159510.1"/>
</dbReference>